<protein>
    <submittedName>
        <fullName evidence="1">Uncharacterized protein</fullName>
    </submittedName>
</protein>
<reference evidence="2" key="1">
    <citation type="submission" date="2017-09" db="EMBL/GenBank/DDBJ databases">
        <title>Depth-based differentiation of microbial function through sediment-hosted aquifers and enrichment of novel symbionts in the deep terrestrial subsurface.</title>
        <authorList>
            <person name="Probst A.J."/>
            <person name="Ladd B."/>
            <person name="Jarett J.K."/>
            <person name="Geller-Mcgrath D.E."/>
            <person name="Sieber C.M.K."/>
            <person name="Emerson J.B."/>
            <person name="Anantharaman K."/>
            <person name="Thomas B.C."/>
            <person name="Malmstrom R."/>
            <person name="Stieglmeier M."/>
            <person name="Klingl A."/>
            <person name="Woyke T."/>
            <person name="Ryan C.M."/>
            <person name="Banfield J.F."/>
        </authorList>
    </citation>
    <scope>NUCLEOTIDE SEQUENCE [LARGE SCALE GENOMIC DNA]</scope>
</reference>
<accession>A0A2M7XE76</accession>
<comment type="caution">
    <text evidence="1">The sequence shown here is derived from an EMBL/GenBank/DDBJ whole genome shotgun (WGS) entry which is preliminary data.</text>
</comment>
<dbReference type="Proteomes" id="UP000231263">
    <property type="component" value="Unassembled WGS sequence"/>
</dbReference>
<evidence type="ECO:0000313" key="2">
    <source>
        <dbReference type="Proteomes" id="UP000231263"/>
    </source>
</evidence>
<proteinExistence type="predicted"/>
<sequence length="134" mass="15274">MKQLFPIDKIPNPLIVLRKAGYSHFIDPNTNEESYVLRLSASHYPRMHLYIEDHGADWSFNLHIDQKQASYGAHTKHSGEYDGPTVEREMQRIIKWVAAESGYVAPELVPTVQKPAVQKAETQKPKPTQFGGIF</sequence>
<name>A0A2M7XE76_9BACT</name>
<dbReference type="AlphaFoldDB" id="A0A2M7XE76"/>
<evidence type="ECO:0000313" key="1">
    <source>
        <dbReference type="EMBL" id="PJA46179.1"/>
    </source>
</evidence>
<organism evidence="1 2">
    <name type="scientific">Candidatus Uhrbacteria bacterium CG_4_9_14_3_um_filter_41_35</name>
    <dbReference type="NCBI Taxonomy" id="1975034"/>
    <lineage>
        <taxon>Bacteria</taxon>
        <taxon>Candidatus Uhriibacteriota</taxon>
    </lineage>
</organism>
<gene>
    <name evidence="1" type="ORF">CO173_03495</name>
</gene>
<dbReference type="EMBL" id="PFWT01000015">
    <property type="protein sequence ID" value="PJA46179.1"/>
    <property type="molecule type" value="Genomic_DNA"/>
</dbReference>